<organism evidence="1 2">
    <name type="scientific">Violaceomyces palustris</name>
    <dbReference type="NCBI Taxonomy" id="1673888"/>
    <lineage>
        <taxon>Eukaryota</taxon>
        <taxon>Fungi</taxon>
        <taxon>Dikarya</taxon>
        <taxon>Basidiomycota</taxon>
        <taxon>Ustilaginomycotina</taxon>
        <taxon>Ustilaginomycetes</taxon>
        <taxon>Violaceomycetales</taxon>
        <taxon>Violaceomycetaceae</taxon>
        <taxon>Violaceomyces</taxon>
    </lineage>
</organism>
<sequence length="170" mass="18991">MGKKKVSRGLGFVVAPNVDLSLISCLAIMIYVRIRDRRNSSNGSIMSSRISLMTIRRPGIVKYLPVYPLTNCQFCRKSIRTFEKALPSLLVGLIAILGIQMEGWKRCQRQVSTSEGELTSKGSSGMSEEGTHQTFFFLFRRKLLSGTLRVSFTLEGNLEGSTSEWGFDRG</sequence>
<dbReference type="Proteomes" id="UP000245626">
    <property type="component" value="Unassembled WGS sequence"/>
</dbReference>
<name>A0ACD0NQW6_9BASI</name>
<protein>
    <submittedName>
        <fullName evidence="1">Uncharacterized protein</fullName>
    </submittedName>
</protein>
<keyword evidence="2" id="KW-1185">Reference proteome</keyword>
<gene>
    <name evidence="1" type="ORF">IE53DRAFT_209066</name>
</gene>
<reference evidence="1 2" key="1">
    <citation type="journal article" date="2018" name="Mol. Biol. Evol.">
        <title>Broad Genomic Sampling Reveals a Smut Pathogenic Ancestry of the Fungal Clade Ustilaginomycotina.</title>
        <authorList>
            <person name="Kijpornyongpan T."/>
            <person name="Mondo S.J."/>
            <person name="Barry K."/>
            <person name="Sandor L."/>
            <person name="Lee J."/>
            <person name="Lipzen A."/>
            <person name="Pangilinan J."/>
            <person name="LaButti K."/>
            <person name="Hainaut M."/>
            <person name="Henrissat B."/>
            <person name="Grigoriev I.V."/>
            <person name="Spatafora J.W."/>
            <person name="Aime M.C."/>
        </authorList>
    </citation>
    <scope>NUCLEOTIDE SEQUENCE [LARGE SCALE GENOMIC DNA]</scope>
    <source>
        <strain evidence="1 2">SA 807</strain>
    </source>
</reference>
<dbReference type="EMBL" id="KZ820252">
    <property type="protein sequence ID" value="PWN48191.1"/>
    <property type="molecule type" value="Genomic_DNA"/>
</dbReference>
<evidence type="ECO:0000313" key="1">
    <source>
        <dbReference type="EMBL" id="PWN48191.1"/>
    </source>
</evidence>
<accession>A0ACD0NQW6</accession>
<proteinExistence type="predicted"/>
<evidence type="ECO:0000313" key="2">
    <source>
        <dbReference type="Proteomes" id="UP000245626"/>
    </source>
</evidence>